<comment type="caution">
    <text evidence="2">The sequence shown here is derived from an EMBL/GenBank/DDBJ whole genome shotgun (WGS) entry which is preliminary data.</text>
</comment>
<keyword evidence="1" id="KW-0472">Membrane</keyword>
<keyword evidence="3" id="KW-1185">Reference proteome</keyword>
<evidence type="ECO:0000313" key="2">
    <source>
        <dbReference type="EMBL" id="MCY6369488.1"/>
    </source>
</evidence>
<keyword evidence="1" id="KW-1133">Transmembrane helix</keyword>
<evidence type="ECO:0000256" key="1">
    <source>
        <dbReference type="SAM" id="Phobius"/>
    </source>
</evidence>
<protein>
    <submittedName>
        <fullName evidence="2">DMT family transporter</fullName>
    </submittedName>
</protein>
<organism evidence="2 3">
    <name type="scientific">Clostridium ganghwense</name>
    <dbReference type="NCBI Taxonomy" id="312089"/>
    <lineage>
        <taxon>Bacteria</taxon>
        <taxon>Bacillati</taxon>
        <taxon>Bacillota</taxon>
        <taxon>Clostridia</taxon>
        <taxon>Eubacteriales</taxon>
        <taxon>Clostridiaceae</taxon>
        <taxon>Clostridium</taxon>
    </lineage>
</organism>
<feature type="transmembrane region" description="Helical" evidence="1">
    <location>
        <begin position="90"/>
        <end position="112"/>
    </location>
</feature>
<accession>A0ABT4CKB0</accession>
<proteinExistence type="predicted"/>
<reference evidence="2" key="1">
    <citation type="submission" date="2022-12" db="EMBL/GenBank/DDBJ databases">
        <authorList>
            <person name="Wang J."/>
        </authorList>
    </citation>
    <scope>NUCLEOTIDE SEQUENCE</scope>
    <source>
        <strain evidence="2">HY-42-06</strain>
    </source>
</reference>
<dbReference type="PANTHER" id="PTHR34821:SF2">
    <property type="entry name" value="INNER MEMBRANE PROTEIN YDCZ"/>
    <property type="match status" value="1"/>
</dbReference>
<dbReference type="Proteomes" id="UP001079657">
    <property type="component" value="Unassembled WGS sequence"/>
</dbReference>
<dbReference type="RefSeq" id="WP_268047866.1">
    <property type="nucleotide sequence ID" value="NZ_JAPQES010000001.1"/>
</dbReference>
<keyword evidence="1" id="KW-0812">Transmembrane</keyword>
<feature type="transmembrane region" description="Helical" evidence="1">
    <location>
        <begin position="124"/>
        <end position="139"/>
    </location>
</feature>
<sequence length="140" mass="15537">MHKLSAVFIGLLIAIMVTFNGFLAKYMDDYLSVLIIHIVGFLAVSLILIIRKKKFNLKQGIPIYLFSGGAVGVFLVLFNNICFKHMGVSLTLSLGLLGQSIASVIIDHFGLLGMAKYKFRTEKLIGFFLIFVGIVVMITY</sequence>
<feature type="transmembrane region" description="Helical" evidence="1">
    <location>
        <begin position="30"/>
        <end position="49"/>
    </location>
</feature>
<dbReference type="EMBL" id="JAPQES010000001">
    <property type="protein sequence ID" value="MCY6369488.1"/>
    <property type="molecule type" value="Genomic_DNA"/>
</dbReference>
<name>A0ABT4CKB0_9CLOT</name>
<feature type="transmembrane region" description="Helical" evidence="1">
    <location>
        <begin position="7"/>
        <end position="24"/>
    </location>
</feature>
<dbReference type="Pfam" id="PF04657">
    <property type="entry name" value="DMT_YdcZ"/>
    <property type="match status" value="1"/>
</dbReference>
<evidence type="ECO:0000313" key="3">
    <source>
        <dbReference type="Proteomes" id="UP001079657"/>
    </source>
</evidence>
<feature type="transmembrane region" description="Helical" evidence="1">
    <location>
        <begin position="61"/>
        <end position="78"/>
    </location>
</feature>
<dbReference type="PANTHER" id="PTHR34821">
    <property type="entry name" value="INNER MEMBRANE PROTEIN YDCZ"/>
    <property type="match status" value="1"/>
</dbReference>
<dbReference type="InterPro" id="IPR006750">
    <property type="entry name" value="YdcZ"/>
</dbReference>
<gene>
    <name evidence="2" type="ORF">OXH55_02355</name>
</gene>